<keyword evidence="3" id="KW-1185">Reference proteome</keyword>
<dbReference type="AlphaFoldDB" id="A0A0P1GRE2"/>
<evidence type="ECO:0000313" key="2">
    <source>
        <dbReference type="EMBL" id="CUH85017.1"/>
    </source>
</evidence>
<gene>
    <name evidence="2" type="ORF">TM5383_02239</name>
</gene>
<accession>A0A0P1GRE2</accession>
<evidence type="ECO:0000313" key="3">
    <source>
        <dbReference type="Proteomes" id="UP000051681"/>
    </source>
</evidence>
<keyword evidence="1" id="KW-0732">Signal</keyword>
<sequence length="243" mass="27396">MTQFLAKQLSWAFIALLIAFHGALSAQPQGDWSCGEDEKFSPAGKIITLGQRSFRLCAGDFSSDGEGGWVSLAIEDEKRIDDHFAITQPNVRYRGNIRHHIYEAGRPYGVEYEELTTIHVDDVIYVVRVQSYEAERARQEYANGEIPNSAIYYAAPVQGTPEHYLDCNRRPVAPFADDLFCRLKVIYRPGENLYINQIFTSSPDFDPDFGNAEFGLQNLPSHVRTVHEAFGLIDITGVEQLSE</sequence>
<dbReference type="RefSeq" id="WP_058319105.1">
    <property type="nucleotide sequence ID" value="NZ_CYSF01000011.1"/>
</dbReference>
<proteinExistence type="predicted"/>
<dbReference type="EMBL" id="CYSF01000011">
    <property type="protein sequence ID" value="CUH85017.1"/>
    <property type="molecule type" value="Genomic_DNA"/>
</dbReference>
<dbReference type="Proteomes" id="UP000051681">
    <property type="component" value="Unassembled WGS sequence"/>
</dbReference>
<name>A0A0P1GRE2_9RHOB</name>
<organism evidence="2 3">
    <name type="scientific">Thalassovita mediterranea</name>
    <dbReference type="NCBI Taxonomy" id="340021"/>
    <lineage>
        <taxon>Bacteria</taxon>
        <taxon>Pseudomonadati</taxon>
        <taxon>Pseudomonadota</taxon>
        <taxon>Alphaproteobacteria</taxon>
        <taxon>Rhodobacterales</taxon>
        <taxon>Roseobacteraceae</taxon>
        <taxon>Thalassovita</taxon>
    </lineage>
</organism>
<feature type="chain" id="PRO_5006063692" evidence="1">
    <location>
        <begin position="27"/>
        <end position="243"/>
    </location>
</feature>
<protein>
    <submittedName>
        <fullName evidence="2">Uncharacterized protein</fullName>
    </submittedName>
</protein>
<feature type="signal peptide" evidence="1">
    <location>
        <begin position="1"/>
        <end position="26"/>
    </location>
</feature>
<evidence type="ECO:0000256" key="1">
    <source>
        <dbReference type="SAM" id="SignalP"/>
    </source>
</evidence>
<reference evidence="2 3" key="1">
    <citation type="submission" date="2015-09" db="EMBL/GenBank/DDBJ databases">
        <authorList>
            <consortium name="Swine Surveillance"/>
        </authorList>
    </citation>
    <scope>NUCLEOTIDE SEQUENCE [LARGE SCALE GENOMIC DNA]</scope>
    <source>
        <strain evidence="2 3">CECT 8383</strain>
    </source>
</reference>